<organism evidence="2 3">
    <name type="scientific">Paenibacillus oenotherae</name>
    <dbReference type="NCBI Taxonomy" id="1435645"/>
    <lineage>
        <taxon>Bacteria</taxon>
        <taxon>Bacillati</taxon>
        <taxon>Bacillota</taxon>
        <taxon>Bacilli</taxon>
        <taxon>Bacillales</taxon>
        <taxon>Paenibacillaceae</taxon>
        <taxon>Paenibacillus</taxon>
    </lineage>
</organism>
<name>A0ABS7D7L2_9BACL</name>
<evidence type="ECO:0000259" key="1">
    <source>
        <dbReference type="Pfam" id="PF12728"/>
    </source>
</evidence>
<evidence type="ECO:0000313" key="3">
    <source>
        <dbReference type="Proteomes" id="UP000812277"/>
    </source>
</evidence>
<comment type="caution">
    <text evidence="2">The sequence shown here is derived from an EMBL/GenBank/DDBJ whole genome shotgun (WGS) entry which is preliminary data.</text>
</comment>
<proteinExistence type="predicted"/>
<dbReference type="InterPro" id="IPR009061">
    <property type="entry name" value="DNA-bd_dom_put_sf"/>
</dbReference>
<dbReference type="RefSeq" id="WP_219873176.1">
    <property type="nucleotide sequence ID" value="NZ_JAHZIJ010000009.1"/>
</dbReference>
<evidence type="ECO:0000313" key="2">
    <source>
        <dbReference type="EMBL" id="MBW7475938.1"/>
    </source>
</evidence>
<keyword evidence="3" id="KW-1185">Reference proteome</keyword>
<dbReference type="Proteomes" id="UP000812277">
    <property type="component" value="Unassembled WGS sequence"/>
</dbReference>
<protein>
    <submittedName>
        <fullName evidence="2">Helix-turn-helix domain-containing protein</fullName>
    </submittedName>
</protein>
<reference evidence="2 3" key="1">
    <citation type="submission" date="2021-07" db="EMBL/GenBank/DDBJ databases">
        <title>Paenibacillus radiodurans sp. nov., isolated from the southeastern edge of Tengger Desert.</title>
        <authorList>
            <person name="Zhang G."/>
        </authorList>
    </citation>
    <scope>NUCLEOTIDE SEQUENCE [LARGE SCALE GENOMIC DNA]</scope>
    <source>
        <strain evidence="2 3">DT7-4</strain>
    </source>
</reference>
<gene>
    <name evidence="2" type="ORF">K0T92_14425</name>
</gene>
<dbReference type="Pfam" id="PF12728">
    <property type="entry name" value="HTH_17"/>
    <property type="match status" value="1"/>
</dbReference>
<dbReference type="InterPro" id="IPR041657">
    <property type="entry name" value="HTH_17"/>
</dbReference>
<accession>A0ABS7D7L2</accession>
<feature type="domain" description="Helix-turn-helix" evidence="1">
    <location>
        <begin position="19"/>
        <end position="67"/>
    </location>
</feature>
<dbReference type="EMBL" id="JAHZIJ010000009">
    <property type="protein sequence ID" value="MBW7475938.1"/>
    <property type="molecule type" value="Genomic_DNA"/>
</dbReference>
<dbReference type="SUPFAM" id="SSF46955">
    <property type="entry name" value="Putative DNA-binding domain"/>
    <property type="match status" value="1"/>
</dbReference>
<sequence length="75" mass="8836">MYTFESKEELTAWLAQEVVTTSEAMEILDCKRQNIHGFVKNGKLTPIKDSGKDRLFWRADVLQRKEEASKYNRKK</sequence>